<dbReference type="InterPro" id="IPR014710">
    <property type="entry name" value="RmlC-like_jellyroll"/>
</dbReference>
<dbReference type="InterPro" id="IPR050397">
    <property type="entry name" value="Env_Response_Regulators"/>
</dbReference>
<dbReference type="AlphaFoldDB" id="A0A418PYK8"/>
<feature type="domain" description="HTH crp-type" evidence="5">
    <location>
        <begin position="144"/>
        <end position="210"/>
    </location>
</feature>
<accession>A0A418PYK8</accession>
<keyword evidence="1" id="KW-0805">Transcription regulation</keyword>
<dbReference type="PROSITE" id="PS50943">
    <property type="entry name" value="HTH_CROC1"/>
    <property type="match status" value="1"/>
</dbReference>
<dbReference type="GO" id="GO:0003700">
    <property type="term" value="F:DNA-binding transcription factor activity"/>
    <property type="evidence" value="ECO:0007669"/>
    <property type="project" value="TreeGrafter"/>
</dbReference>
<gene>
    <name evidence="6" type="ORF">D3M59_11275</name>
</gene>
<name>A0A418PYK8_9SPHN</name>
<dbReference type="SMART" id="SM00419">
    <property type="entry name" value="HTH_CRP"/>
    <property type="match status" value="1"/>
</dbReference>
<dbReference type="InterPro" id="IPR001387">
    <property type="entry name" value="Cro/C1-type_HTH"/>
</dbReference>
<dbReference type="Proteomes" id="UP000285023">
    <property type="component" value="Unassembled WGS sequence"/>
</dbReference>
<dbReference type="Gene3D" id="2.60.120.10">
    <property type="entry name" value="Jelly Rolls"/>
    <property type="match status" value="1"/>
</dbReference>
<organism evidence="6 7">
    <name type="scientific">Sphingomonas edaphi</name>
    <dbReference type="NCBI Taxonomy" id="2315689"/>
    <lineage>
        <taxon>Bacteria</taxon>
        <taxon>Pseudomonadati</taxon>
        <taxon>Pseudomonadota</taxon>
        <taxon>Alphaproteobacteria</taxon>
        <taxon>Sphingomonadales</taxon>
        <taxon>Sphingomonadaceae</taxon>
        <taxon>Sphingomonas</taxon>
    </lineage>
</organism>
<dbReference type="GO" id="GO:0005829">
    <property type="term" value="C:cytosol"/>
    <property type="evidence" value="ECO:0007669"/>
    <property type="project" value="TreeGrafter"/>
</dbReference>
<dbReference type="OrthoDB" id="7506088at2"/>
<dbReference type="RefSeq" id="WP_119533778.1">
    <property type="nucleotide sequence ID" value="NZ_QXTF01000004.1"/>
</dbReference>
<evidence type="ECO:0000256" key="1">
    <source>
        <dbReference type="ARBA" id="ARBA00023015"/>
    </source>
</evidence>
<evidence type="ECO:0000259" key="5">
    <source>
        <dbReference type="PROSITE" id="PS51063"/>
    </source>
</evidence>
<dbReference type="SUPFAM" id="SSF46785">
    <property type="entry name" value="Winged helix' DNA-binding domain"/>
    <property type="match status" value="1"/>
</dbReference>
<dbReference type="EMBL" id="QXTF01000004">
    <property type="protein sequence ID" value="RIX27123.1"/>
    <property type="molecule type" value="Genomic_DNA"/>
</dbReference>
<dbReference type="InterPro" id="IPR012318">
    <property type="entry name" value="HTH_CRP"/>
</dbReference>
<sequence length="254" mass="28013">MKVLKENNLLGALRPDDLALLEPHLKPWDAKVGEILYEPGDVVRLVYFPLGPSLISYRVLLADGNAVETALIGREGAVAGIVSQGDLPAYARAQVQYSGPFLRMDVQQLDAAKSRSATLAHLFARYADCVMAQLFQSIACNASHSIEQRTAKWVISAMQRTGDHVVPLTQEQLAGMLGVGRSYVSRVIRSLKEREFVETRRGSLLVRKPEALNGLACDCQRAVERHFGRVLKGVYPHSFDHTRKESHAADPVQG</sequence>
<dbReference type="SUPFAM" id="SSF51206">
    <property type="entry name" value="cAMP-binding domain-like"/>
    <property type="match status" value="1"/>
</dbReference>
<dbReference type="GO" id="GO:0003677">
    <property type="term" value="F:DNA binding"/>
    <property type="evidence" value="ECO:0007669"/>
    <property type="project" value="UniProtKB-KW"/>
</dbReference>
<dbReference type="InterPro" id="IPR036390">
    <property type="entry name" value="WH_DNA-bd_sf"/>
</dbReference>
<protein>
    <submittedName>
        <fullName evidence="6">Crp/Fnr family transcriptional regulator</fullName>
    </submittedName>
</protein>
<evidence type="ECO:0000313" key="7">
    <source>
        <dbReference type="Proteomes" id="UP000285023"/>
    </source>
</evidence>
<dbReference type="Pfam" id="PF13545">
    <property type="entry name" value="HTH_Crp_2"/>
    <property type="match status" value="1"/>
</dbReference>
<evidence type="ECO:0000256" key="3">
    <source>
        <dbReference type="ARBA" id="ARBA00023163"/>
    </source>
</evidence>
<reference evidence="6 7" key="1">
    <citation type="submission" date="2018-09" db="EMBL/GenBank/DDBJ databases">
        <title>Sphingomonas sp. DAC4.</title>
        <authorList>
            <person name="Seo T."/>
        </authorList>
    </citation>
    <scope>NUCLEOTIDE SEQUENCE [LARGE SCALE GENOMIC DNA]</scope>
    <source>
        <strain evidence="6 7">DAC4</strain>
    </source>
</reference>
<proteinExistence type="predicted"/>
<feature type="domain" description="HTH cro/C1-type" evidence="4">
    <location>
        <begin position="168"/>
        <end position="186"/>
    </location>
</feature>
<dbReference type="InterPro" id="IPR018490">
    <property type="entry name" value="cNMP-bd_dom_sf"/>
</dbReference>
<keyword evidence="3" id="KW-0804">Transcription</keyword>
<dbReference type="PANTHER" id="PTHR24567:SF74">
    <property type="entry name" value="HTH-TYPE TRANSCRIPTIONAL REGULATOR ARCR"/>
    <property type="match status" value="1"/>
</dbReference>
<keyword evidence="7" id="KW-1185">Reference proteome</keyword>
<dbReference type="PANTHER" id="PTHR24567">
    <property type="entry name" value="CRP FAMILY TRANSCRIPTIONAL REGULATORY PROTEIN"/>
    <property type="match status" value="1"/>
</dbReference>
<comment type="caution">
    <text evidence="6">The sequence shown here is derived from an EMBL/GenBank/DDBJ whole genome shotgun (WGS) entry which is preliminary data.</text>
</comment>
<keyword evidence="2" id="KW-0238">DNA-binding</keyword>
<evidence type="ECO:0000259" key="4">
    <source>
        <dbReference type="PROSITE" id="PS50943"/>
    </source>
</evidence>
<evidence type="ECO:0000256" key="2">
    <source>
        <dbReference type="ARBA" id="ARBA00023125"/>
    </source>
</evidence>
<dbReference type="PROSITE" id="PS51063">
    <property type="entry name" value="HTH_CRP_2"/>
    <property type="match status" value="1"/>
</dbReference>
<evidence type="ECO:0000313" key="6">
    <source>
        <dbReference type="EMBL" id="RIX27123.1"/>
    </source>
</evidence>